<dbReference type="WBParaSite" id="EVEC_0000922201-mRNA-1">
    <property type="protein sequence ID" value="EVEC_0000922201-mRNA-1"/>
    <property type="gene ID" value="EVEC_0000922201"/>
</dbReference>
<dbReference type="EMBL" id="UXUI01009541">
    <property type="protein sequence ID" value="VDD93909.1"/>
    <property type="molecule type" value="Genomic_DNA"/>
</dbReference>
<evidence type="ECO:0000313" key="5">
    <source>
        <dbReference type="WBParaSite" id="EVEC_0000922201-mRNA-1"/>
    </source>
</evidence>
<feature type="compositionally biased region" description="Low complexity" evidence="1">
    <location>
        <begin position="314"/>
        <end position="327"/>
    </location>
</feature>
<keyword evidence="4" id="KW-1185">Reference proteome</keyword>
<feature type="compositionally biased region" description="Polar residues" evidence="1">
    <location>
        <begin position="433"/>
        <end position="448"/>
    </location>
</feature>
<feature type="compositionally biased region" description="Low complexity" evidence="1">
    <location>
        <begin position="474"/>
        <end position="487"/>
    </location>
</feature>
<dbReference type="GO" id="GO:0048208">
    <property type="term" value="P:COPII vesicle coating"/>
    <property type="evidence" value="ECO:0007669"/>
    <property type="project" value="InterPro"/>
</dbReference>
<name>A0A0N4VEU8_ENTVE</name>
<evidence type="ECO:0000259" key="2">
    <source>
        <dbReference type="PROSITE" id="PS51745"/>
    </source>
</evidence>
<evidence type="ECO:0000313" key="4">
    <source>
        <dbReference type="Proteomes" id="UP000274131"/>
    </source>
</evidence>
<dbReference type="AlphaFoldDB" id="A0A0N4VEU8"/>
<feature type="compositionally biased region" description="Polar residues" evidence="1">
    <location>
        <begin position="276"/>
        <end position="309"/>
    </location>
</feature>
<evidence type="ECO:0000256" key="1">
    <source>
        <dbReference type="SAM" id="MobiDB-lite"/>
    </source>
</evidence>
<dbReference type="GO" id="GO:0070971">
    <property type="term" value="C:endoplasmic reticulum exit site"/>
    <property type="evidence" value="ECO:0007669"/>
    <property type="project" value="TreeGrafter"/>
</dbReference>
<dbReference type="GO" id="GO:0042802">
    <property type="term" value="F:identical protein binding"/>
    <property type="evidence" value="ECO:0007669"/>
    <property type="project" value="InterPro"/>
</dbReference>
<dbReference type="PANTHER" id="PTHR15335:SF7">
    <property type="entry name" value="PROTEIN TFG"/>
    <property type="match status" value="1"/>
</dbReference>
<proteinExistence type="predicted"/>
<reference evidence="5" key="1">
    <citation type="submission" date="2017-02" db="UniProtKB">
        <authorList>
            <consortium name="WormBaseParasite"/>
        </authorList>
    </citation>
    <scope>IDENTIFICATION</scope>
</reference>
<feature type="domain" description="PB1" evidence="2">
    <location>
        <begin position="13"/>
        <end position="96"/>
    </location>
</feature>
<dbReference type="SUPFAM" id="SSF54277">
    <property type="entry name" value="CAD &amp; PB1 domains"/>
    <property type="match status" value="1"/>
</dbReference>
<dbReference type="InterPro" id="IPR000270">
    <property type="entry name" value="PB1_dom"/>
</dbReference>
<dbReference type="OrthoDB" id="1594986at2759"/>
<reference evidence="3 4" key="2">
    <citation type="submission" date="2018-10" db="EMBL/GenBank/DDBJ databases">
        <authorList>
            <consortium name="Pathogen Informatics"/>
        </authorList>
    </citation>
    <scope>NUCLEOTIDE SEQUENCE [LARGE SCALE GENOMIC DNA]</scope>
</reference>
<dbReference type="Pfam" id="PF00564">
    <property type="entry name" value="PB1"/>
    <property type="match status" value="1"/>
</dbReference>
<organism evidence="5">
    <name type="scientific">Enterobius vermicularis</name>
    <name type="common">Human pinworm</name>
    <dbReference type="NCBI Taxonomy" id="51028"/>
    <lineage>
        <taxon>Eukaryota</taxon>
        <taxon>Metazoa</taxon>
        <taxon>Ecdysozoa</taxon>
        <taxon>Nematoda</taxon>
        <taxon>Chromadorea</taxon>
        <taxon>Rhabditida</taxon>
        <taxon>Spirurina</taxon>
        <taxon>Oxyuridomorpha</taxon>
        <taxon>Oxyuroidea</taxon>
        <taxon>Oxyuridae</taxon>
        <taxon>Enterobius</taxon>
    </lineage>
</organism>
<feature type="compositionally biased region" description="Polar residues" evidence="1">
    <location>
        <begin position="389"/>
        <end position="422"/>
    </location>
</feature>
<dbReference type="Proteomes" id="UP000274131">
    <property type="component" value="Unassembled WGS sequence"/>
</dbReference>
<dbReference type="InterPro" id="IPR033512">
    <property type="entry name" value="TFG"/>
</dbReference>
<dbReference type="PROSITE" id="PS51745">
    <property type="entry name" value="PB1"/>
    <property type="match status" value="1"/>
</dbReference>
<accession>A0A0N4VEU8</accession>
<gene>
    <name evidence="3" type="ORF">EVEC_LOCUS8660</name>
</gene>
<feature type="region of interest" description="Disordered" evidence="1">
    <location>
        <begin position="382"/>
        <end position="531"/>
    </location>
</feature>
<feature type="compositionally biased region" description="Low complexity" evidence="1">
    <location>
        <begin position="452"/>
        <end position="466"/>
    </location>
</feature>
<sequence length="531" mass="56406">MSNEKSGNADMEATLIKARFGNDVRKVSLHHNEDISYDDLCIMMQRIFKIESSANITLKYRDDDDDLVTIADDNDLLIALRTQHNLSVVVLSELADATTIEKLASELELIRHTTAAAIESLKMIKSSGIEPPVFGVGGSERPDTPAHKETVATIQPSVHEQVSNSAAGVTHPPAPSVHSEKPSVEVPASQPNVLKGFDHHPRTGIIDQVLQPPKEHQASNEPTTEIDISDKNQSAFVPVSKQELNELDSHNAPGMINASAPSLPHQMPSAPVSAMPFSTGSQHSGQPTTLQSIPSVPTQNESFTPSPTQFGFRPPAAQTQSSTATATPPFQQFSNQFQPAVMQGPRLPYASVTTGSATPVSMAPPISAAPVGLQHASAETVPHSMPPFVSQTSSTPTAFSTAQNMTPPQQLQSGATPSSSPFMQYVKPDNMPNYHTSGEFQAMQQQAAGNMPPSSVPYSTSTSLPPSSLPPSSIPQMSVANATAPPSMAAPPAGPPTMVQFGVPGSNPFTMSVKGPHYPRPSFMGPSFQQQ</sequence>
<dbReference type="InterPro" id="IPR053793">
    <property type="entry name" value="PB1-like"/>
</dbReference>
<feature type="region of interest" description="Disordered" evidence="1">
    <location>
        <begin position="249"/>
        <end position="327"/>
    </location>
</feature>
<evidence type="ECO:0000313" key="3">
    <source>
        <dbReference type="EMBL" id="VDD93909.1"/>
    </source>
</evidence>
<dbReference type="PANTHER" id="PTHR15335">
    <property type="entry name" value="PROTEIN TFG"/>
    <property type="match status" value="1"/>
</dbReference>
<protein>
    <submittedName>
        <fullName evidence="5">PB1 domain-containing protein</fullName>
    </submittedName>
</protein>
<feature type="region of interest" description="Disordered" evidence="1">
    <location>
        <begin position="210"/>
        <end position="232"/>
    </location>
</feature>
<dbReference type="SMART" id="SM00666">
    <property type="entry name" value="PB1"/>
    <property type="match status" value="1"/>
</dbReference>
<dbReference type="STRING" id="51028.A0A0N4VEU8"/>
<dbReference type="Gene3D" id="3.10.20.90">
    <property type="entry name" value="Phosphatidylinositol 3-kinase Catalytic Subunit, Chain A, domain 1"/>
    <property type="match status" value="1"/>
</dbReference>
<feature type="region of interest" description="Disordered" evidence="1">
    <location>
        <begin position="161"/>
        <end position="184"/>
    </location>
</feature>